<feature type="region of interest" description="Disordered" evidence="1">
    <location>
        <begin position="245"/>
        <end position="266"/>
    </location>
</feature>
<feature type="region of interest" description="Disordered" evidence="1">
    <location>
        <begin position="92"/>
        <end position="182"/>
    </location>
</feature>
<feature type="compositionally biased region" description="Polar residues" evidence="1">
    <location>
        <begin position="211"/>
        <end position="230"/>
    </location>
</feature>
<feature type="compositionally biased region" description="Basic and acidic residues" evidence="1">
    <location>
        <begin position="306"/>
        <end position="315"/>
    </location>
</feature>
<sequence length="380" mass="41338">MPLRPMRTTRQTDYKPQHSSPLAQFVWHIDDRPSPSPPPSANYGLGLTFRSPRYLPPLRPRFKIKIPKHKRPELERKDASLDPALFEDEARAVDEVTDSGYSLPEEPAEGATETKEGADDFSTCWSSEVGERPGEVSYYEQVQQSIEPGEARLKRQQSREGEETRPEELDTANSNCRDFAYAPPPFSNSYPISRLVVSDQTTDVPHAGAEQASTGGQTALPENSASQIESPQSGIAGSFLLAHEARASTSSPQDAIPTTGAVPIDQGQLVVDDQSWSSDLGHTSDKAGPAPQRVILRAYGPRSRSRVRERALTEEKADEEGQSGLGNDEGTRSASKVDTNAEYQDYADVSGEASSVHLSNSGLMEMAAAALRGDEATRAI</sequence>
<feature type="region of interest" description="Disordered" evidence="1">
    <location>
        <begin position="67"/>
        <end position="86"/>
    </location>
</feature>
<name>A0AAV9PMT9_9PEZI</name>
<feature type="region of interest" description="Disordered" evidence="1">
    <location>
        <begin position="206"/>
        <end position="230"/>
    </location>
</feature>
<feature type="compositionally biased region" description="Basic and acidic residues" evidence="1">
    <location>
        <begin position="149"/>
        <end position="168"/>
    </location>
</feature>
<evidence type="ECO:0000313" key="3">
    <source>
        <dbReference type="Proteomes" id="UP001337655"/>
    </source>
</evidence>
<accession>A0AAV9PMT9</accession>
<organism evidence="2 3">
    <name type="scientific">Saxophila tyrrhenica</name>
    <dbReference type="NCBI Taxonomy" id="1690608"/>
    <lineage>
        <taxon>Eukaryota</taxon>
        <taxon>Fungi</taxon>
        <taxon>Dikarya</taxon>
        <taxon>Ascomycota</taxon>
        <taxon>Pezizomycotina</taxon>
        <taxon>Dothideomycetes</taxon>
        <taxon>Dothideomycetidae</taxon>
        <taxon>Mycosphaerellales</taxon>
        <taxon>Extremaceae</taxon>
        <taxon>Saxophila</taxon>
    </lineage>
</organism>
<dbReference type="Proteomes" id="UP001337655">
    <property type="component" value="Unassembled WGS sequence"/>
</dbReference>
<proteinExistence type="predicted"/>
<keyword evidence="3" id="KW-1185">Reference proteome</keyword>
<feature type="region of interest" description="Disordered" evidence="1">
    <location>
        <begin position="300"/>
        <end position="339"/>
    </location>
</feature>
<reference evidence="2 3" key="1">
    <citation type="submission" date="2023-08" db="EMBL/GenBank/DDBJ databases">
        <title>Black Yeasts Isolated from many extreme environments.</title>
        <authorList>
            <person name="Coleine C."/>
            <person name="Stajich J.E."/>
            <person name="Selbmann L."/>
        </authorList>
    </citation>
    <scope>NUCLEOTIDE SEQUENCE [LARGE SCALE GENOMIC DNA]</scope>
    <source>
        <strain evidence="2 3">CCFEE 5935</strain>
    </source>
</reference>
<feature type="region of interest" description="Disordered" evidence="1">
    <location>
        <begin position="1"/>
        <end position="21"/>
    </location>
</feature>
<evidence type="ECO:0000313" key="2">
    <source>
        <dbReference type="EMBL" id="KAK5174602.1"/>
    </source>
</evidence>
<dbReference type="RefSeq" id="XP_064663271.1">
    <property type="nucleotide sequence ID" value="XM_064798944.1"/>
</dbReference>
<protein>
    <submittedName>
        <fullName evidence="2">Uncharacterized protein</fullName>
    </submittedName>
</protein>
<dbReference type="GeneID" id="89923031"/>
<comment type="caution">
    <text evidence="2">The sequence shown here is derived from an EMBL/GenBank/DDBJ whole genome shotgun (WGS) entry which is preliminary data.</text>
</comment>
<evidence type="ECO:0000256" key="1">
    <source>
        <dbReference type="SAM" id="MobiDB-lite"/>
    </source>
</evidence>
<gene>
    <name evidence="2" type="ORF">LTR77_001683</name>
</gene>
<dbReference type="AlphaFoldDB" id="A0AAV9PMT9"/>
<dbReference type="EMBL" id="JAVRRT010000002">
    <property type="protein sequence ID" value="KAK5174602.1"/>
    <property type="molecule type" value="Genomic_DNA"/>
</dbReference>